<evidence type="ECO:0000256" key="2">
    <source>
        <dbReference type="SAM" id="MobiDB-lite"/>
    </source>
</evidence>
<dbReference type="Proteomes" id="UP000037660">
    <property type="component" value="Unassembled WGS sequence"/>
</dbReference>
<evidence type="ECO:0000256" key="1">
    <source>
        <dbReference type="SAM" id="Coils"/>
    </source>
</evidence>
<organism evidence="3 4">
    <name type="scientific">Piscinibacter sakaiensis</name>
    <name type="common">Ideonella sakaiensis</name>
    <dbReference type="NCBI Taxonomy" id="1547922"/>
    <lineage>
        <taxon>Bacteria</taxon>
        <taxon>Pseudomonadati</taxon>
        <taxon>Pseudomonadota</taxon>
        <taxon>Betaproteobacteria</taxon>
        <taxon>Burkholderiales</taxon>
        <taxon>Sphaerotilaceae</taxon>
        <taxon>Piscinibacter</taxon>
    </lineage>
</organism>
<feature type="region of interest" description="Disordered" evidence="2">
    <location>
        <begin position="691"/>
        <end position="714"/>
    </location>
</feature>
<dbReference type="EMBL" id="BBYR01000045">
    <property type="protein sequence ID" value="GAP37382.1"/>
    <property type="molecule type" value="Genomic_DNA"/>
</dbReference>
<dbReference type="RefSeq" id="WP_054021314.1">
    <property type="nucleotide sequence ID" value="NZ_BBYR01000045.1"/>
</dbReference>
<reference evidence="4" key="1">
    <citation type="submission" date="2015-07" db="EMBL/GenBank/DDBJ databases">
        <title>Discovery of a poly(ethylene terephthalate assimilation.</title>
        <authorList>
            <person name="Yoshida S."/>
            <person name="Hiraga K."/>
            <person name="Takehana T."/>
            <person name="Taniguchi I."/>
            <person name="Yamaji H."/>
            <person name="Maeda Y."/>
            <person name="Toyohara K."/>
            <person name="Miyamoto K."/>
            <person name="Kimura Y."/>
            <person name="Oda K."/>
        </authorList>
    </citation>
    <scope>NUCLEOTIDE SEQUENCE [LARGE SCALE GENOMIC DNA]</scope>
    <source>
        <strain evidence="4">NBRC 110686 / TISTR 2288 / 201-F6</strain>
    </source>
</reference>
<feature type="region of interest" description="Disordered" evidence="2">
    <location>
        <begin position="1"/>
        <end position="40"/>
    </location>
</feature>
<proteinExistence type="predicted"/>
<dbReference type="STRING" id="1547922.ISF6_3237"/>
<dbReference type="Pfam" id="PF16510">
    <property type="entry name" value="P22_portal"/>
    <property type="match status" value="1"/>
</dbReference>
<feature type="coiled-coil region" evidence="1">
    <location>
        <begin position="630"/>
        <end position="657"/>
    </location>
</feature>
<accession>A0A0K8P434</accession>
<name>A0A0K8P434_PISS1</name>
<sequence length="731" mass="81672">MIANQVSAQMVRTGSAAPDPSLRPIDDDTPDSHAGQDAAGRGSFNLTRLLRLVSDCEDQPSWRIRSDIAHAYVDGKQFTPEQEAAARAEGLGDVKPTNLVGRVIRSVCGNEAKARTDPVVQADDDDLAEVQDALSHGLKEAQRETKADLAIGQSYFGQVVGGVGWVEVARNRDPMDYPYRVADVPRHEMWWDWASKDLLLRDARWVARKQWKDLDELEAAMPQHRVLLRNASNGWQGFAWDNTIDEQDVALVNHYRDHERWHGYARRAEWFDGARRRVKLYEVWYKVPAWGVFLVLSPTRKVLFNQANQAHVQAVASGTVPIERALTRQVRCALFCGPHRLVDVGTRRRDFPYVPFFAYRDDADKSPYGLVEGMIAPQDGYNRRRLRVEWLLRARQIMADNDALDTKVNSLEDIAAAVMRPDLTVVLNPNRKNTNGFQVSSNLQAQKEQLDMMADDKQLMQDVPGVYGSQLGQAASGVTSGIANSLLIEQGAVAMADLNDNYRHARQGVYERLLDLVIEDHMQPGQRVRVGRGKPRRVVVLNQWDPEAMEMRNGVEDAAVRAGLGEAPSTPAFRMQQQQLVGQIIQAVAQASPQAAAVLVPSFVENTDMPDRRERADDVRRVLGLPTEGDRQAQERLQAQQQEQQAKQQQLADEAARLALEEQAAKVREVQSRAGLNEAKTVEIGHSMGMSELEHQQQRDIAQAEAAAPLSAEEQERIAIEQALAEADATA</sequence>
<comment type="caution">
    <text evidence="3">The sequence shown here is derived from an EMBL/GenBank/DDBJ whole genome shotgun (WGS) entry which is preliminary data.</text>
</comment>
<feature type="compositionally biased region" description="Polar residues" evidence="2">
    <location>
        <begin position="1"/>
        <end position="12"/>
    </location>
</feature>
<protein>
    <submittedName>
        <fullName evidence="3">Putative phage TerL</fullName>
    </submittedName>
</protein>
<dbReference type="AlphaFoldDB" id="A0A0K8P434"/>
<evidence type="ECO:0000313" key="4">
    <source>
        <dbReference type="Proteomes" id="UP000037660"/>
    </source>
</evidence>
<keyword evidence="4" id="KW-1185">Reference proteome</keyword>
<evidence type="ECO:0000313" key="3">
    <source>
        <dbReference type="EMBL" id="GAP37382.1"/>
    </source>
</evidence>
<dbReference type="OrthoDB" id="8564969at2"/>
<keyword evidence="1" id="KW-0175">Coiled coil</keyword>
<gene>
    <name evidence="3" type="ORF">ISF6_3237</name>
</gene>
<dbReference type="InterPro" id="IPR032427">
    <property type="entry name" value="P22_portal"/>
</dbReference>
<reference evidence="3 4" key="2">
    <citation type="journal article" date="2016" name="Science">
        <title>A bacterium that degrades and assimilates poly(ethylene terephthalate).</title>
        <authorList>
            <person name="Yoshida S."/>
            <person name="Hiraga K."/>
            <person name="Takehana T."/>
            <person name="Taniguchi I."/>
            <person name="Yamaji H."/>
            <person name="Maeda Y."/>
            <person name="Toyohara K."/>
            <person name="Miyamoto K."/>
            <person name="Kimura Y."/>
            <person name="Oda K."/>
        </authorList>
    </citation>
    <scope>NUCLEOTIDE SEQUENCE [LARGE SCALE GENOMIC DNA]</scope>
    <source>
        <strain evidence="4">NBRC 110686 / TISTR 2288 / 201-F6</strain>
    </source>
</reference>
<feature type="compositionally biased region" description="Low complexity" evidence="2">
    <location>
        <begin position="703"/>
        <end position="712"/>
    </location>
</feature>